<dbReference type="Pfam" id="PF04900">
    <property type="entry name" value="Fcf1"/>
    <property type="match status" value="1"/>
</dbReference>
<dbReference type="PANTHER" id="PTHR12416">
    <property type="entry name" value="RRNA-PROCESSING PROTEIN UTP23 HOMOLOG"/>
    <property type="match status" value="1"/>
</dbReference>
<dbReference type="GeneID" id="93647549"/>
<dbReference type="EMBL" id="LTDL01000042">
    <property type="protein sequence ID" value="OAG29060.1"/>
    <property type="molecule type" value="Genomic_DNA"/>
</dbReference>
<reference evidence="2 3" key="1">
    <citation type="submission" date="2016-02" db="EMBL/GenBank/DDBJ databases">
        <title>Discovery of a natural microsporidian pathogen with a broad tissue tropism in Caenorhabditis elegans.</title>
        <authorList>
            <person name="Luallen R.J."/>
            <person name="Reinke A.W."/>
            <person name="Tong L."/>
            <person name="Botts M.R."/>
            <person name="Felix M.-A."/>
            <person name="Troemel E.R."/>
        </authorList>
    </citation>
    <scope>NUCLEOTIDE SEQUENCE [LARGE SCALE GENOMIC DNA]</scope>
    <source>
        <strain evidence="2 3">JUm2807</strain>
    </source>
</reference>
<dbReference type="InterPro" id="IPR006984">
    <property type="entry name" value="Fcf1/UTP23"/>
</dbReference>
<dbReference type="OrthoDB" id="25675at2759"/>
<dbReference type="Gene3D" id="3.40.50.1010">
    <property type="entry name" value="5'-nuclease"/>
    <property type="match status" value="1"/>
</dbReference>
<evidence type="ECO:0000313" key="2">
    <source>
        <dbReference type="EMBL" id="OAG29060.1"/>
    </source>
</evidence>
<dbReference type="GO" id="GO:0032040">
    <property type="term" value="C:small-subunit processome"/>
    <property type="evidence" value="ECO:0007669"/>
    <property type="project" value="InterPro"/>
</dbReference>
<evidence type="ECO:0000313" key="3">
    <source>
        <dbReference type="Proteomes" id="UP000185944"/>
    </source>
</evidence>
<keyword evidence="1" id="KW-0539">Nucleus</keyword>
<evidence type="ECO:0000256" key="1">
    <source>
        <dbReference type="ARBA" id="ARBA00023242"/>
    </source>
</evidence>
<organism evidence="2 3">
    <name type="scientific">Nematocida displodere</name>
    <dbReference type="NCBI Taxonomy" id="1805483"/>
    <lineage>
        <taxon>Eukaryota</taxon>
        <taxon>Fungi</taxon>
        <taxon>Fungi incertae sedis</taxon>
        <taxon>Microsporidia</taxon>
        <taxon>Nematocida</taxon>
    </lineage>
</organism>
<dbReference type="Proteomes" id="UP000185944">
    <property type="component" value="Unassembled WGS sequence"/>
</dbReference>
<dbReference type="STRING" id="1805483.A0A177ECE4"/>
<sequence length="170" mass="19779">MRTPRLKQIRKLMKRLVKVGFRAPFNILADHHFLVAFHNSQMETKVIEHILDGPIRLWTTSCEYKKFKEQVSGFKLIGNTRLAKCTHKDFRTLECLKEAIETDNPHHYFLAISPKFRKLRSEKNVPIIFMRSGVLCVEIGEEHDEAIKEKELTPGLSEKEKAALSQMFGE</sequence>
<dbReference type="VEuPathDB" id="MicrosporidiaDB:NEDG_01199"/>
<proteinExistence type="predicted"/>
<dbReference type="AlphaFoldDB" id="A0A177ECE4"/>
<comment type="caution">
    <text evidence="2">The sequence shown here is derived from an EMBL/GenBank/DDBJ whole genome shotgun (WGS) entry which is preliminary data.</text>
</comment>
<dbReference type="RefSeq" id="XP_067543805.1">
    <property type="nucleotide sequence ID" value="XM_067688617.1"/>
</dbReference>
<gene>
    <name evidence="2" type="ORF">NEDG_01199</name>
</gene>
<protein>
    <submittedName>
        <fullName evidence="2">U3 small nucleolar RNA-associated protein 23</fullName>
    </submittedName>
</protein>
<keyword evidence="3" id="KW-1185">Reference proteome</keyword>
<accession>A0A177ECE4</accession>
<name>A0A177ECE4_9MICR</name>